<dbReference type="InterPro" id="IPR018060">
    <property type="entry name" value="HTH_AraC"/>
</dbReference>
<dbReference type="Gene3D" id="1.10.10.60">
    <property type="entry name" value="Homeodomain-like"/>
    <property type="match status" value="1"/>
</dbReference>
<dbReference type="SUPFAM" id="SSF48452">
    <property type="entry name" value="TPR-like"/>
    <property type="match status" value="1"/>
</dbReference>
<proteinExistence type="predicted"/>
<keyword evidence="1" id="KW-0805">Transcription regulation</keyword>
<feature type="domain" description="HTH araC/xylS-type" evidence="3">
    <location>
        <begin position="25"/>
        <end position="128"/>
    </location>
</feature>
<name>A0ABM7Y5D3_9PROT</name>
<dbReference type="PROSITE" id="PS01124">
    <property type="entry name" value="HTH_ARAC_FAMILY_2"/>
    <property type="match status" value="1"/>
</dbReference>
<evidence type="ECO:0000313" key="5">
    <source>
        <dbReference type="Proteomes" id="UP000831327"/>
    </source>
</evidence>
<dbReference type="PANTHER" id="PTHR47893:SF1">
    <property type="entry name" value="REGULATORY PROTEIN PCHR"/>
    <property type="match status" value="1"/>
</dbReference>
<evidence type="ECO:0000256" key="2">
    <source>
        <dbReference type="ARBA" id="ARBA00023163"/>
    </source>
</evidence>
<accession>A0ABM7Y5D3</accession>
<dbReference type="PANTHER" id="PTHR47893">
    <property type="entry name" value="REGULATORY PROTEIN PCHR"/>
    <property type="match status" value="1"/>
</dbReference>
<dbReference type="Proteomes" id="UP000831327">
    <property type="component" value="Chromosome"/>
</dbReference>
<keyword evidence="5" id="KW-1185">Reference proteome</keyword>
<organism evidence="4 5">
    <name type="scientific">Roseomonas fluvialis</name>
    <dbReference type="NCBI Taxonomy" id="1750527"/>
    <lineage>
        <taxon>Bacteria</taxon>
        <taxon>Pseudomonadati</taxon>
        <taxon>Pseudomonadota</taxon>
        <taxon>Alphaproteobacteria</taxon>
        <taxon>Acetobacterales</taxon>
        <taxon>Roseomonadaceae</taxon>
        <taxon>Roseomonas</taxon>
    </lineage>
</organism>
<protein>
    <recommendedName>
        <fullName evidence="3">HTH araC/xylS-type domain-containing protein</fullName>
    </recommendedName>
</protein>
<dbReference type="SUPFAM" id="SSF46689">
    <property type="entry name" value="Homeodomain-like"/>
    <property type="match status" value="2"/>
</dbReference>
<dbReference type="RefSeq" id="WP_244407309.1">
    <property type="nucleotide sequence ID" value="NZ_AP025637.1"/>
</dbReference>
<dbReference type="SMART" id="SM00342">
    <property type="entry name" value="HTH_ARAC"/>
    <property type="match status" value="1"/>
</dbReference>
<evidence type="ECO:0000313" key="4">
    <source>
        <dbReference type="EMBL" id="BDG73069.1"/>
    </source>
</evidence>
<dbReference type="InterPro" id="IPR009057">
    <property type="entry name" value="Homeodomain-like_sf"/>
</dbReference>
<dbReference type="Pfam" id="PF12833">
    <property type="entry name" value="HTH_18"/>
    <property type="match status" value="1"/>
</dbReference>
<keyword evidence="2" id="KW-0804">Transcription</keyword>
<dbReference type="EMBL" id="AP025637">
    <property type="protein sequence ID" value="BDG73069.1"/>
    <property type="molecule type" value="Genomic_DNA"/>
</dbReference>
<gene>
    <name evidence="4" type="ORF">Rmf_29980</name>
</gene>
<evidence type="ECO:0000259" key="3">
    <source>
        <dbReference type="PROSITE" id="PS01124"/>
    </source>
</evidence>
<dbReference type="Gene3D" id="1.25.40.10">
    <property type="entry name" value="Tetratricopeptide repeat domain"/>
    <property type="match status" value="1"/>
</dbReference>
<reference evidence="4 5" key="1">
    <citation type="journal article" date="2016" name="Microbes Environ.">
        <title>Phylogenetically diverse aerobic anoxygenic phototrophic bacteria isolated from epilithic biofilms in Tama river, Japan.</title>
        <authorList>
            <person name="Hirose S."/>
            <person name="Matsuura K."/>
            <person name="Haruta S."/>
        </authorList>
    </citation>
    <scope>NUCLEOTIDE SEQUENCE [LARGE SCALE GENOMIC DNA]</scope>
    <source>
        <strain evidence="4 5">S08</strain>
    </source>
</reference>
<dbReference type="InterPro" id="IPR011990">
    <property type="entry name" value="TPR-like_helical_dom_sf"/>
</dbReference>
<sequence>MTNRQRHPPHPASTADEGVAPAALRQALHAIRSALAADSAASVPVATLAMATGVSQSTLARSFRRALGVTPQAFVQHLRLEAARRTLAAGETVSVLEAALLHGFTNPGRFAMAYARAFGERPSTTHRQSVAARGGARLPPAHCIGVIALRPIEATTPRDVANARRSTNELAAAICRRRDLVLSDDSSGQRPGRTVQYRLQGRLDGNTIVLELVNPLRGAVAWTGRPSLARRERSSWAERCIANVWAAIEAEHVAVARRVPRQHADPDTLFARARAAARTTDIGGVAIALDLLNDALHRDPAHARAHALAGRCLGQSAIHHFTHDAADPLRRMDMHAARALALAPDDPEVLTMLAAVKSFDRNGLDEAERLCLATLALDPDQPDAWRRLAWVHNYRGDWRRGLEAFRHTHHRWPDGYDGALSLIGVGVACFGLGDYARSARALTRVVERQPSLRWVHRYLTPAAVHAGATGVARNSIEALRRGFPHLRIGDFQTLDIMRGEALVRMEEGHARAGLPY</sequence>
<dbReference type="InterPro" id="IPR053142">
    <property type="entry name" value="PchR_regulatory_protein"/>
</dbReference>
<evidence type="ECO:0000256" key="1">
    <source>
        <dbReference type="ARBA" id="ARBA00023015"/>
    </source>
</evidence>